<dbReference type="InterPro" id="IPR008183">
    <property type="entry name" value="Aldose_1/G6P_1-epimerase"/>
</dbReference>
<dbReference type="RefSeq" id="WP_183339345.1">
    <property type="nucleotide sequence ID" value="NZ_JACHNU010000001.1"/>
</dbReference>
<protein>
    <submittedName>
        <fullName evidence="1">Galactose mutarotase-like enzyme</fullName>
    </submittedName>
</protein>
<dbReference type="Gene3D" id="2.70.98.10">
    <property type="match status" value="1"/>
</dbReference>
<dbReference type="GO" id="GO:0030246">
    <property type="term" value="F:carbohydrate binding"/>
    <property type="evidence" value="ECO:0007669"/>
    <property type="project" value="InterPro"/>
</dbReference>
<organism evidence="1 2">
    <name type="scientific">Conexibacter arvalis</name>
    <dbReference type="NCBI Taxonomy" id="912552"/>
    <lineage>
        <taxon>Bacteria</taxon>
        <taxon>Bacillati</taxon>
        <taxon>Actinomycetota</taxon>
        <taxon>Thermoleophilia</taxon>
        <taxon>Solirubrobacterales</taxon>
        <taxon>Conexibacteraceae</taxon>
        <taxon>Conexibacter</taxon>
    </lineage>
</organism>
<evidence type="ECO:0000313" key="1">
    <source>
        <dbReference type="EMBL" id="MBB4661299.1"/>
    </source>
</evidence>
<dbReference type="GO" id="GO:0005975">
    <property type="term" value="P:carbohydrate metabolic process"/>
    <property type="evidence" value="ECO:0007669"/>
    <property type="project" value="InterPro"/>
</dbReference>
<name>A0A840I8R0_9ACTN</name>
<reference evidence="1 2" key="1">
    <citation type="submission" date="2020-08" db="EMBL/GenBank/DDBJ databases">
        <title>Genomic Encyclopedia of Archaeal and Bacterial Type Strains, Phase II (KMG-II): from individual species to whole genera.</title>
        <authorList>
            <person name="Goeker M."/>
        </authorList>
    </citation>
    <scope>NUCLEOTIDE SEQUENCE [LARGE SCALE GENOMIC DNA]</scope>
    <source>
        <strain evidence="1 2">DSM 23288</strain>
    </source>
</reference>
<keyword evidence="2" id="KW-1185">Reference proteome</keyword>
<dbReference type="GO" id="GO:0016853">
    <property type="term" value="F:isomerase activity"/>
    <property type="evidence" value="ECO:0007669"/>
    <property type="project" value="InterPro"/>
</dbReference>
<sequence>MFERTEIEGFAAVRLRDGDDDALEATFLPGAGMLGLSLRDGGEELLGQHRGVDAYVREARTLGIPLLHPWANRLSRDAYAAAGATVELAPDAPGVHRDGNGLAIHGLLAGAPEWVVEPLDPTGFAATFDFAARADLLPSFPFPHRLRIEVTLARRTLRLETTVTATGERSVPLAYGFHPYLRIPGLPRVDWEVELPALRHLALDGRGIPTGAAHAEPAAAFLLGTRTFDDAYDRVEPGAVFALQGGGRRIEVAFEQGFPAAQVYAPASEDVVCFEPMTAPVDALVSGDGLRLVGPGESDTSVFSIAVSRTLA</sequence>
<dbReference type="InterPro" id="IPR014718">
    <property type="entry name" value="GH-type_carb-bd"/>
</dbReference>
<proteinExistence type="predicted"/>
<dbReference type="EMBL" id="JACHNU010000001">
    <property type="protein sequence ID" value="MBB4661299.1"/>
    <property type="molecule type" value="Genomic_DNA"/>
</dbReference>
<dbReference type="AlphaFoldDB" id="A0A840I8R0"/>
<comment type="caution">
    <text evidence="1">The sequence shown here is derived from an EMBL/GenBank/DDBJ whole genome shotgun (WGS) entry which is preliminary data.</text>
</comment>
<evidence type="ECO:0000313" key="2">
    <source>
        <dbReference type="Proteomes" id="UP000585272"/>
    </source>
</evidence>
<dbReference type="CDD" id="cd01081">
    <property type="entry name" value="Aldose_epim"/>
    <property type="match status" value="1"/>
</dbReference>
<dbReference type="Pfam" id="PF01263">
    <property type="entry name" value="Aldose_epim"/>
    <property type="match status" value="1"/>
</dbReference>
<accession>A0A840I8R0</accession>
<dbReference type="Proteomes" id="UP000585272">
    <property type="component" value="Unassembled WGS sequence"/>
</dbReference>
<gene>
    <name evidence="1" type="ORF">BDZ31_000872</name>
</gene>
<dbReference type="SUPFAM" id="SSF74650">
    <property type="entry name" value="Galactose mutarotase-like"/>
    <property type="match status" value="1"/>
</dbReference>
<dbReference type="InterPro" id="IPR011013">
    <property type="entry name" value="Gal_mutarotase_sf_dom"/>
</dbReference>